<evidence type="ECO:0000313" key="1">
    <source>
        <dbReference type="EMBL" id="EST47821.1"/>
    </source>
</evidence>
<evidence type="ECO:0000313" key="2">
    <source>
        <dbReference type="EMBL" id="KAH0572105.1"/>
    </source>
</evidence>
<dbReference type="AlphaFoldDB" id="V6LVT8"/>
<sequence length="413" mass="47812">MTQPNALDLIAQISLQIKDETSVNKIYKLIDTDLIQKLQKDQLSTQLLVFIQPLLITLTNSPDFDLQQQNLKTFEAHLQLTNLDDFSVKIALIALVKISSLKHHFHAVSYLFLSRAQHTLDRAALIAVLRAASNVQAIILQYFSISSTQPNQLFLVLFQAVLQHFLADFKLFEAFEFYKKQRNQLFLLQKTLEIQPEMYLILGVLHANLGQIEAASQFLRQIKSDSEDVKVERIKTLIQLLNFEKVSSLPQKNEIDIFINNIIQYTQSCNLEFLQNKISLADLRAEFDAQTPLLKPEGLFYICRQFFTRIFQFQLKMHLAKTVYSQVPLAFFENFVHADDLNVRENTVLLGQNGEFYGSNKPRKELKSVLKRVDAQRLLALKNVKREQNVLADLEVSQDYEDDFFALDMEDYE</sequence>
<protein>
    <submittedName>
        <fullName evidence="1">Uncharacterized protein</fullName>
    </submittedName>
</protein>
<reference evidence="1 2" key="1">
    <citation type="journal article" date="2014" name="PLoS Genet.">
        <title>The Genome of Spironucleus salmonicida Highlights a Fish Pathogen Adapted to Fluctuating Environments.</title>
        <authorList>
            <person name="Xu F."/>
            <person name="Jerlstrom-Hultqvist J."/>
            <person name="Einarsson E."/>
            <person name="Astvaldsson A."/>
            <person name="Svard S.G."/>
            <person name="Andersson J.O."/>
        </authorList>
    </citation>
    <scope>NUCLEOTIDE SEQUENCE</scope>
    <source>
        <strain evidence="2">ATCC 50377</strain>
    </source>
</reference>
<reference evidence="2" key="2">
    <citation type="submission" date="2020-12" db="EMBL/GenBank/DDBJ databases">
        <title>New Spironucleus salmonicida genome in near-complete chromosomes.</title>
        <authorList>
            <person name="Xu F."/>
            <person name="Kurt Z."/>
            <person name="Jimenez-Gonzalez A."/>
            <person name="Astvaldsson A."/>
            <person name="Andersson J.O."/>
            <person name="Svard S.G."/>
        </authorList>
    </citation>
    <scope>NUCLEOTIDE SEQUENCE</scope>
    <source>
        <strain evidence="2">ATCC 50377</strain>
    </source>
</reference>
<keyword evidence="3" id="KW-1185">Reference proteome</keyword>
<organism evidence="1">
    <name type="scientific">Spironucleus salmonicida</name>
    <dbReference type="NCBI Taxonomy" id="348837"/>
    <lineage>
        <taxon>Eukaryota</taxon>
        <taxon>Metamonada</taxon>
        <taxon>Diplomonadida</taxon>
        <taxon>Hexamitidae</taxon>
        <taxon>Hexamitinae</taxon>
        <taxon>Spironucleus</taxon>
    </lineage>
</organism>
<evidence type="ECO:0000313" key="3">
    <source>
        <dbReference type="Proteomes" id="UP000018208"/>
    </source>
</evidence>
<gene>
    <name evidence="1" type="ORF">SS50377_12223</name>
    <name evidence="2" type="ORF">SS50377_26312</name>
</gene>
<accession>V6LVT8</accession>
<dbReference type="EMBL" id="KI546035">
    <property type="protein sequence ID" value="EST47821.1"/>
    <property type="molecule type" value="Genomic_DNA"/>
</dbReference>
<proteinExistence type="predicted"/>
<dbReference type="Proteomes" id="UP000018208">
    <property type="component" value="Unassembled WGS sequence"/>
</dbReference>
<name>V6LVT8_9EUKA</name>
<dbReference type="VEuPathDB" id="GiardiaDB:SS50377_26312"/>
<dbReference type="EMBL" id="AUWU02000006">
    <property type="protein sequence ID" value="KAH0572105.1"/>
    <property type="molecule type" value="Genomic_DNA"/>
</dbReference>